<evidence type="ECO:0000313" key="3">
    <source>
        <dbReference type="Proteomes" id="UP000251311"/>
    </source>
</evidence>
<accession>A0ABX5JIP9</accession>
<dbReference type="Proteomes" id="UP000251311">
    <property type="component" value="Unassembled WGS sequence"/>
</dbReference>
<comment type="caution">
    <text evidence="2">The sequence shown here is derived from an EMBL/GenBank/DDBJ whole genome shotgun (WGS) entry which is preliminary data.</text>
</comment>
<organism evidence="2 3">
    <name type="scientific">Arcobacter lacus</name>
    <dbReference type="NCBI Taxonomy" id="1912876"/>
    <lineage>
        <taxon>Bacteria</taxon>
        <taxon>Pseudomonadati</taxon>
        <taxon>Campylobacterota</taxon>
        <taxon>Epsilonproteobacteria</taxon>
        <taxon>Campylobacterales</taxon>
        <taxon>Arcobacteraceae</taxon>
        <taxon>Arcobacter</taxon>
    </lineage>
</organism>
<sequence>MDLEKEIEELIKKSLENKQFVDSVFFDLPLNTQIELKKILFKNFDEYKCEINSHDIRHTNKNHSKDLKFITKIPDIIENFSEIKKSFVEDKKTKKPIYAIEFYKKYNDKTVKAVKIHLRKEKILRLKTLFIPKK</sequence>
<gene>
    <name evidence="2" type="ORF">B0175_10305</name>
</gene>
<feature type="domain" description="Phage-Barnase-EndoU-ColicinE5/D-RelE like nuclease 3" evidence="1">
    <location>
        <begin position="35"/>
        <end position="131"/>
    </location>
</feature>
<dbReference type="InterPro" id="IPR041301">
    <property type="entry name" value="PBECR3"/>
</dbReference>
<name>A0ABX5JIP9_9BACT</name>
<reference evidence="2 3" key="1">
    <citation type="submission" date="2017-02" db="EMBL/GenBank/DDBJ databases">
        <title>Arcobacter lacus sp. nov., a new species isolated from reclaimed water.</title>
        <authorList>
            <person name="Figueras M.J."/>
            <person name="Perez-Cataluna A."/>
            <person name="Salas-Masso N."/>
        </authorList>
    </citation>
    <scope>NUCLEOTIDE SEQUENCE [LARGE SCALE GENOMIC DNA]</scope>
    <source>
        <strain evidence="2 3">RW43-9</strain>
    </source>
</reference>
<proteinExistence type="predicted"/>
<dbReference type="EMBL" id="MUXF01000019">
    <property type="protein sequence ID" value="PUE64794.1"/>
    <property type="molecule type" value="Genomic_DNA"/>
</dbReference>
<evidence type="ECO:0000313" key="2">
    <source>
        <dbReference type="EMBL" id="PUE64794.1"/>
    </source>
</evidence>
<dbReference type="Pfam" id="PF18812">
    <property type="entry name" value="PBECR3"/>
    <property type="match status" value="1"/>
</dbReference>
<keyword evidence="3" id="KW-1185">Reference proteome</keyword>
<protein>
    <recommendedName>
        <fullName evidence="1">Phage-Barnase-EndoU-ColicinE5/D-RelE like nuclease 3 domain-containing protein</fullName>
    </recommendedName>
</protein>
<dbReference type="RefSeq" id="WP_108528467.1">
    <property type="nucleotide sequence ID" value="NZ_MUXF01000019.1"/>
</dbReference>
<evidence type="ECO:0000259" key="1">
    <source>
        <dbReference type="Pfam" id="PF18812"/>
    </source>
</evidence>